<proteinExistence type="predicted"/>
<name>A0A6B3RLL9_9RHOB</name>
<keyword evidence="1" id="KW-0472">Membrane</keyword>
<accession>A0A6B3RLL9</accession>
<evidence type="ECO:0000313" key="2">
    <source>
        <dbReference type="EMBL" id="NEX46967.1"/>
    </source>
</evidence>
<organism evidence="2 3">
    <name type="scientific">Pseudotabrizicola algicola</name>
    <dbReference type="NCBI Taxonomy" id="2709381"/>
    <lineage>
        <taxon>Bacteria</taxon>
        <taxon>Pseudomonadati</taxon>
        <taxon>Pseudomonadota</taxon>
        <taxon>Alphaproteobacteria</taxon>
        <taxon>Rhodobacterales</taxon>
        <taxon>Paracoccaceae</taxon>
        <taxon>Pseudotabrizicola</taxon>
    </lineage>
</organism>
<evidence type="ECO:0000256" key="1">
    <source>
        <dbReference type="SAM" id="Phobius"/>
    </source>
</evidence>
<feature type="transmembrane region" description="Helical" evidence="1">
    <location>
        <begin position="31"/>
        <end position="50"/>
    </location>
</feature>
<reference evidence="2 3" key="1">
    <citation type="submission" date="2020-02" db="EMBL/GenBank/DDBJ databases">
        <title>Rhodobacter algicola sp. nov., isolated from microalga culture.</title>
        <authorList>
            <person name="Park C.-Y."/>
        </authorList>
    </citation>
    <scope>NUCLEOTIDE SEQUENCE [LARGE SCALE GENOMIC DNA]</scope>
    <source>
        <strain evidence="2 3">ETT8</strain>
    </source>
</reference>
<dbReference type="EMBL" id="JAAIKE010000003">
    <property type="protein sequence ID" value="NEX46967.1"/>
    <property type="molecule type" value="Genomic_DNA"/>
</dbReference>
<sequence length="150" mass="15998">MTPDPSIRAHVTLAQGEEVVHVSPWSKGGMFAQLLLLALPLAGLSLLLIAKGGEVLGVGIVFGVLAAITYALAYLSWQRRLAVVTTRNVLFVAGLSKTVRAIPLEQINQVTVAPGLVTVRTGSILNTLLLRVPDAEVLAEKIEQARQVRT</sequence>
<dbReference type="RefSeq" id="WP_164612150.1">
    <property type="nucleotide sequence ID" value="NZ_JAAIKE010000003.1"/>
</dbReference>
<keyword evidence="3" id="KW-1185">Reference proteome</keyword>
<comment type="caution">
    <text evidence="2">The sequence shown here is derived from an EMBL/GenBank/DDBJ whole genome shotgun (WGS) entry which is preliminary data.</text>
</comment>
<evidence type="ECO:0000313" key="3">
    <source>
        <dbReference type="Proteomes" id="UP000481421"/>
    </source>
</evidence>
<keyword evidence="1" id="KW-1133">Transmembrane helix</keyword>
<keyword evidence="1" id="KW-0812">Transmembrane</keyword>
<evidence type="ECO:0008006" key="4">
    <source>
        <dbReference type="Google" id="ProtNLM"/>
    </source>
</evidence>
<feature type="transmembrane region" description="Helical" evidence="1">
    <location>
        <begin position="56"/>
        <end position="77"/>
    </location>
</feature>
<protein>
    <recommendedName>
        <fullName evidence="4">PH domain-containing protein</fullName>
    </recommendedName>
</protein>
<dbReference type="Proteomes" id="UP000481421">
    <property type="component" value="Unassembled WGS sequence"/>
</dbReference>
<dbReference type="AlphaFoldDB" id="A0A6B3RLL9"/>
<gene>
    <name evidence="2" type="ORF">G3572_12185</name>
</gene>